<dbReference type="PANTHER" id="PTHR31118">
    <property type="entry name" value="CYCLASE-LIKE PROTEIN 2"/>
    <property type="match status" value="1"/>
</dbReference>
<dbReference type="VEuPathDB" id="VectorBase:RSAN_049702"/>
<organism evidence="2 3">
    <name type="scientific">Rhipicephalus sanguineus</name>
    <name type="common">Brown dog tick</name>
    <name type="synonym">Ixodes sanguineus</name>
    <dbReference type="NCBI Taxonomy" id="34632"/>
    <lineage>
        <taxon>Eukaryota</taxon>
        <taxon>Metazoa</taxon>
        <taxon>Ecdysozoa</taxon>
        <taxon>Arthropoda</taxon>
        <taxon>Chelicerata</taxon>
        <taxon>Arachnida</taxon>
        <taxon>Acari</taxon>
        <taxon>Parasitiformes</taxon>
        <taxon>Ixodida</taxon>
        <taxon>Ixodoidea</taxon>
        <taxon>Ixodidae</taxon>
        <taxon>Rhipicephalinae</taxon>
        <taxon>Rhipicephalus</taxon>
        <taxon>Rhipicephalus</taxon>
    </lineage>
</organism>
<dbReference type="Pfam" id="PF04199">
    <property type="entry name" value="Cyclase"/>
    <property type="match status" value="1"/>
</dbReference>
<comment type="caution">
    <text evidence="2">The sequence shown here is derived from an EMBL/GenBank/DDBJ whole genome shotgun (WGS) entry which is preliminary data.</text>
</comment>
<reference evidence="2" key="2">
    <citation type="submission" date="2021-09" db="EMBL/GenBank/DDBJ databases">
        <authorList>
            <person name="Jia N."/>
            <person name="Wang J."/>
            <person name="Shi W."/>
            <person name="Du L."/>
            <person name="Sun Y."/>
            <person name="Zhan W."/>
            <person name="Jiang J."/>
            <person name="Wang Q."/>
            <person name="Zhang B."/>
            <person name="Ji P."/>
            <person name="Sakyi L.B."/>
            <person name="Cui X."/>
            <person name="Yuan T."/>
            <person name="Jiang B."/>
            <person name="Yang W."/>
            <person name="Lam T.T.-Y."/>
            <person name="Chang Q."/>
            <person name="Ding S."/>
            <person name="Wang X."/>
            <person name="Zhu J."/>
            <person name="Ruan X."/>
            <person name="Zhao L."/>
            <person name="Wei J."/>
            <person name="Que T."/>
            <person name="Du C."/>
            <person name="Cheng J."/>
            <person name="Dai P."/>
            <person name="Han X."/>
            <person name="Huang E."/>
            <person name="Gao Y."/>
            <person name="Liu J."/>
            <person name="Shao H."/>
            <person name="Ye R."/>
            <person name="Li L."/>
            <person name="Wei W."/>
            <person name="Wang X."/>
            <person name="Wang C."/>
            <person name="Huo Q."/>
            <person name="Li W."/>
            <person name="Guo W."/>
            <person name="Chen H."/>
            <person name="Chen S."/>
            <person name="Zhou L."/>
            <person name="Zhou L."/>
            <person name="Ni X."/>
            <person name="Tian J."/>
            <person name="Zhou Y."/>
            <person name="Sheng Y."/>
            <person name="Liu T."/>
            <person name="Pan Y."/>
            <person name="Xia L."/>
            <person name="Li J."/>
            <person name="Zhao F."/>
            <person name="Cao W."/>
        </authorList>
    </citation>
    <scope>NUCLEOTIDE SEQUENCE</scope>
    <source>
        <strain evidence="2">Rsan-2018</strain>
        <tissue evidence="2">Larvae</tissue>
    </source>
</reference>
<sequence length="227" mass="24513">MEHFATLDGVEIDDMVSLGFLLPPTPTSGMGAAEVTPQDPISSYKFVDLSHHNAGTIYWDDDASYRLNVTVYTPLELSVALVDVRHNVESEPAYLVTVNDILDWEKRHQRLPDGCLFIAHTGHSKLNRTPYLGIDANGERRFPAFTADAASFLATQRNVNGVGLDTASVDASGDGAHGAILEANMFVIENLANLEKLPILGSYALALPLLLDGGSASPVRILAMVPR</sequence>
<dbReference type="SUPFAM" id="SSF102198">
    <property type="entry name" value="Putative cyclase"/>
    <property type="match status" value="1"/>
</dbReference>
<dbReference type="AlphaFoldDB" id="A0A9D4TDK0"/>
<evidence type="ECO:0008006" key="4">
    <source>
        <dbReference type="Google" id="ProtNLM"/>
    </source>
</evidence>
<protein>
    <recommendedName>
        <fullName evidence="4">Cyclase</fullName>
    </recommendedName>
</protein>
<evidence type="ECO:0000313" key="2">
    <source>
        <dbReference type="EMBL" id="KAH7986384.1"/>
    </source>
</evidence>
<gene>
    <name evidence="2" type="ORF">HPB52_025006</name>
</gene>
<dbReference type="GO" id="GO:0004061">
    <property type="term" value="F:arylformamidase activity"/>
    <property type="evidence" value="ECO:0007669"/>
    <property type="project" value="InterPro"/>
</dbReference>
<dbReference type="EMBL" id="JABSTV010000458">
    <property type="protein sequence ID" value="KAH7986384.1"/>
    <property type="molecule type" value="Genomic_DNA"/>
</dbReference>
<dbReference type="PANTHER" id="PTHR31118:SF12">
    <property type="entry name" value="CYCLASE-LIKE PROTEIN 2"/>
    <property type="match status" value="1"/>
</dbReference>
<dbReference type="Proteomes" id="UP000821837">
    <property type="component" value="Unassembled WGS sequence"/>
</dbReference>
<evidence type="ECO:0000256" key="1">
    <source>
        <dbReference type="ARBA" id="ARBA00007865"/>
    </source>
</evidence>
<name>A0A9D4TDK0_RHISA</name>
<keyword evidence="3" id="KW-1185">Reference proteome</keyword>
<comment type="similarity">
    <text evidence="1">Belongs to the Cyclase 1 superfamily.</text>
</comment>
<dbReference type="InterPro" id="IPR007325">
    <property type="entry name" value="KFase/CYL"/>
</dbReference>
<proteinExistence type="inferred from homology"/>
<evidence type="ECO:0000313" key="3">
    <source>
        <dbReference type="Proteomes" id="UP000821837"/>
    </source>
</evidence>
<accession>A0A9D4TDK0</accession>
<dbReference type="GO" id="GO:0019441">
    <property type="term" value="P:L-tryptophan catabolic process to kynurenine"/>
    <property type="evidence" value="ECO:0007669"/>
    <property type="project" value="InterPro"/>
</dbReference>
<reference evidence="2" key="1">
    <citation type="journal article" date="2020" name="Cell">
        <title>Large-Scale Comparative Analyses of Tick Genomes Elucidate Their Genetic Diversity and Vector Capacities.</title>
        <authorList>
            <consortium name="Tick Genome and Microbiome Consortium (TIGMIC)"/>
            <person name="Jia N."/>
            <person name="Wang J."/>
            <person name="Shi W."/>
            <person name="Du L."/>
            <person name="Sun Y."/>
            <person name="Zhan W."/>
            <person name="Jiang J.F."/>
            <person name="Wang Q."/>
            <person name="Zhang B."/>
            <person name="Ji P."/>
            <person name="Bell-Sakyi L."/>
            <person name="Cui X.M."/>
            <person name="Yuan T.T."/>
            <person name="Jiang B.G."/>
            <person name="Yang W.F."/>
            <person name="Lam T.T."/>
            <person name="Chang Q.C."/>
            <person name="Ding S.J."/>
            <person name="Wang X.J."/>
            <person name="Zhu J.G."/>
            <person name="Ruan X.D."/>
            <person name="Zhao L."/>
            <person name="Wei J.T."/>
            <person name="Ye R.Z."/>
            <person name="Que T.C."/>
            <person name="Du C.H."/>
            <person name="Zhou Y.H."/>
            <person name="Cheng J.X."/>
            <person name="Dai P.F."/>
            <person name="Guo W.B."/>
            <person name="Han X.H."/>
            <person name="Huang E.J."/>
            <person name="Li L.F."/>
            <person name="Wei W."/>
            <person name="Gao Y.C."/>
            <person name="Liu J.Z."/>
            <person name="Shao H.Z."/>
            <person name="Wang X."/>
            <person name="Wang C.C."/>
            <person name="Yang T.C."/>
            <person name="Huo Q.B."/>
            <person name="Li W."/>
            <person name="Chen H.Y."/>
            <person name="Chen S.E."/>
            <person name="Zhou L.G."/>
            <person name="Ni X.B."/>
            <person name="Tian J.H."/>
            <person name="Sheng Y."/>
            <person name="Liu T."/>
            <person name="Pan Y.S."/>
            <person name="Xia L.Y."/>
            <person name="Li J."/>
            <person name="Zhao F."/>
            <person name="Cao W.C."/>
        </authorList>
    </citation>
    <scope>NUCLEOTIDE SEQUENCE</scope>
    <source>
        <strain evidence="2">Rsan-2018</strain>
    </source>
</reference>
<dbReference type="InterPro" id="IPR037175">
    <property type="entry name" value="KFase_sf"/>
</dbReference>
<dbReference type="Gene3D" id="3.50.30.50">
    <property type="entry name" value="Putative cyclase"/>
    <property type="match status" value="1"/>
</dbReference>